<evidence type="ECO:0000256" key="1">
    <source>
        <dbReference type="ARBA" id="ARBA00004443"/>
    </source>
</evidence>
<sequence>MHPTLRRLAASHNFPAPFSPTGLTGVLTHPLPRTTLIALYTQTLSLLSSLPSTSVYRTSTEALTRKRLAAVESVKPYGWAEYEAKLASIKKRYGLEGAEKKGDVSLAIAAAQMREVIREIKEEVHPEEEAMIKNLEGQEKFWDRVLGDVSTEAAKAADKASKEQLFETLKEIPREPPLSRGQIHQIEEKIAGGLIEEIIHQGMEEIKVIEAMKEYKPWEDLEETAPEGQWVYFERK</sequence>
<keyword evidence="6" id="KW-0249">Electron transport</keyword>
<evidence type="ECO:0000313" key="9">
    <source>
        <dbReference type="EMBL" id="RPA85251.1"/>
    </source>
</evidence>
<evidence type="ECO:0000313" key="10">
    <source>
        <dbReference type="Proteomes" id="UP000275078"/>
    </source>
</evidence>
<comment type="subcellular location">
    <subcellularLocation>
        <location evidence="1">Mitochondrion inner membrane</location>
        <topology evidence="1">Peripheral membrane protein</topology>
        <orientation evidence="1">Matrix side</orientation>
    </subcellularLocation>
</comment>
<dbReference type="PANTHER" id="PTHR12653:SF0">
    <property type="entry name" value="NADH DEHYDROGENASE [UBIQUINONE] 1 ALPHA SUBCOMPLEX SUBUNIT 5"/>
    <property type="match status" value="1"/>
</dbReference>
<evidence type="ECO:0000256" key="2">
    <source>
        <dbReference type="ARBA" id="ARBA00010261"/>
    </source>
</evidence>
<protein>
    <submittedName>
        <fullName evidence="9">Uncharacterized protein</fullName>
    </submittedName>
</protein>
<organism evidence="9 10">
    <name type="scientific">Ascobolus immersus RN42</name>
    <dbReference type="NCBI Taxonomy" id="1160509"/>
    <lineage>
        <taxon>Eukaryota</taxon>
        <taxon>Fungi</taxon>
        <taxon>Dikarya</taxon>
        <taxon>Ascomycota</taxon>
        <taxon>Pezizomycotina</taxon>
        <taxon>Pezizomycetes</taxon>
        <taxon>Pezizales</taxon>
        <taxon>Ascobolaceae</taxon>
        <taxon>Ascobolus</taxon>
    </lineage>
</organism>
<accession>A0A3N4IM32</accession>
<reference evidence="9 10" key="1">
    <citation type="journal article" date="2018" name="Nat. Ecol. Evol.">
        <title>Pezizomycetes genomes reveal the molecular basis of ectomycorrhizal truffle lifestyle.</title>
        <authorList>
            <person name="Murat C."/>
            <person name="Payen T."/>
            <person name="Noel B."/>
            <person name="Kuo A."/>
            <person name="Morin E."/>
            <person name="Chen J."/>
            <person name="Kohler A."/>
            <person name="Krizsan K."/>
            <person name="Balestrini R."/>
            <person name="Da Silva C."/>
            <person name="Montanini B."/>
            <person name="Hainaut M."/>
            <person name="Levati E."/>
            <person name="Barry K.W."/>
            <person name="Belfiori B."/>
            <person name="Cichocki N."/>
            <person name="Clum A."/>
            <person name="Dockter R.B."/>
            <person name="Fauchery L."/>
            <person name="Guy J."/>
            <person name="Iotti M."/>
            <person name="Le Tacon F."/>
            <person name="Lindquist E.A."/>
            <person name="Lipzen A."/>
            <person name="Malagnac F."/>
            <person name="Mello A."/>
            <person name="Molinier V."/>
            <person name="Miyauchi S."/>
            <person name="Poulain J."/>
            <person name="Riccioni C."/>
            <person name="Rubini A."/>
            <person name="Sitrit Y."/>
            <person name="Splivallo R."/>
            <person name="Traeger S."/>
            <person name="Wang M."/>
            <person name="Zifcakova L."/>
            <person name="Wipf D."/>
            <person name="Zambonelli A."/>
            <person name="Paolocci F."/>
            <person name="Nowrousian M."/>
            <person name="Ottonello S."/>
            <person name="Baldrian P."/>
            <person name="Spatafora J.W."/>
            <person name="Henrissat B."/>
            <person name="Nagy L.G."/>
            <person name="Aury J.M."/>
            <person name="Wincker P."/>
            <person name="Grigoriev I.V."/>
            <person name="Bonfante P."/>
            <person name="Martin F.M."/>
        </authorList>
    </citation>
    <scope>NUCLEOTIDE SEQUENCE [LARGE SCALE GENOMIC DNA]</scope>
    <source>
        <strain evidence="9 10">RN42</strain>
    </source>
</reference>
<dbReference type="STRING" id="1160509.A0A3N4IM32"/>
<keyword evidence="7" id="KW-0496">Mitochondrion</keyword>
<dbReference type="Pfam" id="PF04716">
    <property type="entry name" value="ETC_C1_NDUFA5"/>
    <property type="match status" value="1"/>
</dbReference>
<dbReference type="GO" id="GO:0022904">
    <property type="term" value="P:respiratory electron transport chain"/>
    <property type="evidence" value="ECO:0007669"/>
    <property type="project" value="InterPro"/>
</dbReference>
<evidence type="ECO:0000256" key="5">
    <source>
        <dbReference type="ARBA" id="ARBA00022792"/>
    </source>
</evidence>
<comment type="similarity">
    <text evidence="2">Belongs to the complex I NDUFA5 subunit family.</text>
</comment>
<evidence type="ECO:0000256" key="6">
    <source>
        <dbReference type="ARBA" id="ARBA00022982"/>
    </source>
</evidence>
<evidence type="ECO:0000256" key="3">
    <source>
        <dbReference type="ARBA" id="ARBA00022448"/>
    </source>
</evidence>
<gene>
    <name evidence="9" type="ORF">BJ508DRAFT_412040</name>
</gene>
<dbReference type="Proteomes" id="UP000275078">
    <property type="component" value="Unassembled WGS sequence"/>
</dbReference>
<dbReference type="OrthoDB" id="286811at2759"/>
<keyword evidence="8" id="KW-0472">Membrane</keyword>
<dbReference type="PANTHER" id="PTHR12653">
    <property type="entry name" value="NADH-UBIQUINONE OXIDOREDUCTASE 13 KD-B SUBUNIT"/>
    <property type="match status" value="1"/>
</dbReference>
<evidence type="ECO:0000256" key="4">
    <source>
        <dbReference type="ARBA" id="ARBA00022660"/>
    </source>
</evidence>
<evidence type="ECO:0000256" key="7">
    <source>
        <dbReference type="ARBA" id="ARBA00023128"/>
    </source>
</evidence>
<proteinExistence type="inferred from homology"/>
<dbReference type="EMBL" id="ML119654">
    <property type="protein sequence ID" value="RPA85251.1"/>
    <property type="molecule type" value="Genomic_DNA"/>
</dbReference>
<keyword evidence="3" id="KW-0813">Transport</keyword>
<dbReference type="InterPro" id="IPR006806">
    <property type="entry name" value="NDUFA5"/>
</dbReference>
<dbReference type="GO" id="GO:0005743">
    <property type="term" value="C:mitochondrial inner membrane"/>
    <property type="evidence" value="ECO:0007669"/>
    <property type="project" value="UniProtKB-SubCell"/>
</dbReference>
<evidence type="ECO:0000256" key="8">
    <source>
        <dbReference type="ARBA" id="ARBA00023136"/>
    </source>
</evidence>
<name>A0A3N4IM32_ASCIM</name>
<dbReference type="AlphaFoldDB" id="A0A3N4IM32"/>
<keyword evidence="4" id="KW-0679">Respiratory chain</keyword>
<keyword evidence="10" id="KW-1185">Reference proteome</keyword>
<keyword evidence="5" id="KW-0999">Mitochondrion inner membrane</keyword>